<dbReference type="GO" id="GO:0006508">
    <property type="term" value="P:proteolysis"/>
    <property type="evidence" value="ECO:0007669"/>
    <property type="project" value="InterPro"/>
</dbReference>
<evidence type="ECO:0000313" key="15">
    <source>
        <dbReference type="EMBL" id="SFF22091.1"/>
    </source>
</evidence>
<dbReference type="InterPro" id="IPR003439">
    <property type="entry name" value="ABC_transporter-like_ATP-bd"/>
</dbReference>
<dbReference type="GO" id="GO:0005524">
    <property type="term" value="F:ATP binding"/>
    <property type="evidence" value="ECO:0007669"/>
    <property type="project" value="UniProtKB-KW"/>
</dbReference>
<dbReference type="SUPFAM" id="SSF90123">
    <property type="entry name" value="ABC transporter transmembrane region"/>
    <property type="match status" value="1"/>
</dbReference>
<dbReference type="PANTHER" id="PTHR24221:SF654">
    <property type="entry name" value="ATP-BINDING CASSETTE SUB-FAMILY B MEMBER 6"/>
    <property type="match status" value="1"/>
</dbReference>
<keyword evidence="6" id="KW-0067">ATP-binding</keyword>
<dbReference type="GO" id="GO:0034040">
    <property type="term" value="F:ATPase-coupled lipid transmembrane transporter activity"/>
    <property type="evidence" value="ECO:0007669"/>
    <property type="project" value="TreeGrafter"/>
</dbReference>
<reference evidence="16" key="1">
    <citation type="submission" date="2016-10" db="EMBL/GenBank/DDBJ databases">
        <authorList>
            <person name="Varghese N."/>
            <person name="Submissions S."/>
        </authorList>
    </citation>
    <scope>NUCLEOTIDE SEQUENCE [LARGE SCALE GENOMIC DNA]</scope>
    <source>
        <strain evidence="16">ATCC 25963</strain>
    </source>
</reference>
<dbReference type="InterPro" id="IPR036640">
    <property type="entry name" value="ABC1_TM_sf"/>
</dbReference>
<dbReference type="EMBL" id="FOMX01000036">
    <property type="protein sequence ID" value="SFF22091.1"/>
    <property type="molecule type" value="Genomic_DNA"/>
</dbReference>
<evidence type="ECO:0000259" key="13">
    <source>
        <dbReference type="PROSITE" id="PS50929"/>
    </source>
</evidence>
<feature type="domain" description="ABC transporter" evidence="12">
    <location>
        <begin position="500"/>
        <end position="733"/>
    </location>
</feature>
<dbReference type="OrthoDB" id="9760168at2"/>
<gene>
    <name evidence="15" type="ORF">SAMN02745121_07569</name>
</gene>
<dbReference type="Pfam" id="PF00005">
    <property type="entry name" value="ABC_tran"/>
    <property type="match status" value="1"/>
</dbReference>
<evidence type="ECO:0000256" key="6">
    <source>
        <dbReference type="ARBA" id="ARBA00022840"/>
    </source>
</evidence>
<proteinExistence type="predicted"/>
<keyword evidence="5" id="KW-0547">Nucleotide-binding</keyword>
<evidence type="ECO:0000256" key="8">
    <source>
        <dbReference type="ARBA" id="ARBA00022989"/>
    </source>
</evidence>
<evidence type="ECO:0000256" key="5">
    <source>
        <dbReference type="ARBA" id="ARBA00022741"/>
    </source>
</evidence>
<dbReference type="PROSITE" id="PS50929">
    <property type="entry name" value="ABC_TM1F"/>
    <property type="match status" value="1"/>
</dbReference>
<dbReference type="Pfam" id="PF00664">
    <property type="entry name" value="ABC_membrane"/>
    <property type="match status" value="1"/>
</dbReference>
<dbReference type="RefSeq" id="WP_096327180.1">
    <property type="nucleotide sequence ID" value="NZ_FOMX01000036.1"/>
</dbReference>
<dbReference type="FunFam" id="3.40.50.300:FF:000299">
    <property type="entry name" value="ABC transporter ATP-binding protein/permease"/>
    <property type="match status" value="1"/>
</dbReference>
<dbReference type="InterPro" id="IPR003593">
    <property type="entry name" value="AAA+_ATPase"/>
</dbReference>
<dbReference type="GO" id="GO:0043213">
    <property type="term" value="P:bacteriocin transport"/>
    <property type="evidence" value="ECO:0007669"/>
    <property type="project" value="UniProtKB-KW"/>
</dbReference>
<evidence type="ECO:0000256" key="10">
    <source>
        <dbReference type="ARBA" id="ARBA00043264"/>
    </source>
</evidence>
<keyword evidence="3" id="KW-1003">Cell membrane</keyword>
<dbReference type="STRING" id="54.SAMN02745121_07569"/>
<dbReference type="PROSITE" id="PS50990">
    <property type="entry name" value="PEPTIDASE_C39"/>
    <property type="match status" value="1"/>
</dbReference>
<evidence type="ECO:0000256" key="3">
    <source>
        <dbReference type="ARBA" id="ARBA00022475"/>
    </source>
</evidence>
<feature type="transmembrane region" description="Helical" evidence="11">
    <location>
        <begin position="323"/>
        <end position="341"/>
    </location>
</feature>
<dbReference type="SUPFAM" id="SSF52540">
    <property type="entry name" value="P-loop containing nucleoside triphosphate hydrolases"/>
    <property type="match status" value="1"/>
</dbReference>
<dbReference type="InterPro" id="IPR017871">
    <property type="entry name" value="ABC_transporter-like_CS"/>
</dbReference>
<feature type="transmembrane region" description="Helical" evidence="11">
    <location>
        <begin position="189"/>
        <end position="210"/>
    </location>
</feature>
<keyword evidence="7" id="KW-0653">Protein transport</keyword>
<dbReference type="Pfam" id="PF03412">
    <property type="entry name" value="Peptidase_C39"/>
    <property type="match status" value="1"/>
</dbReference>
<dbReference type="SMART" id="SM00382">
    <property type="entry name" value="AAA"/>
    <property type="match status" value="1"/>
</dbReference>
<dbReference type="GO" id="GO:0016887">
    <property type="term" value="F:ATP hydrolysis activity"/>
    <property type="evidence" value="ECO:0007669"/>
    <property type="project" value="InterPro"/>
</dbReference>
<sequence length="736" mass="79509">MSTSPEPDRALSRRFPALRRLGAPGPRGQLEHVQQMTAADCGAACLAMVLRYYGREVGLDELSLAMGADQNGVSALGILRTARSYGLRGRGVQVEDLDDLSLVPRGAILHWEFNHFVVFDRLDRRGVSILDPAHGRRRISPAEFDQAFTGVALLLEPGEAFAPERRRRPLVRRYLAKILAHPALWTRSLLMSVLVQLLALALPLMTTLLVDRILPRGDLDLLQVLVGGLAMMVVFTFISSWVRANLLVQLRTLLDADMTIGFLDHLVDLPYAFFQRRSTGDLMLRLGSNAVVREILTSGALSAVLDGTLVSLYLVLIFWASPLMGGVVVLLGAVQLSLYWATRRVQRELMSESLAAQAKTSSYEVELLGGIETLKSMGAEFRAVDRWSNLFVDALNVSLRRGRLDALVGALLGSFSMAAPLVILGTGATLVLSGELSLGAMLGLSALGAGFLGPLSALVAVTLKFQLLGSYLERIEDVMQSEPEQDPARVKRAPKLSGRIKTEAISFRYADSVPPAVVDVSVDIEPGQFVAVVGASGAGKSTLAKLLVGLYRPQQGRVLYDGLDLAGLDLRSVREQLGVVTQRGELFGVSIRDNIALGRPDMTLEEVIEAARAASIHDAIAALPMGYETILADGGASLSGGQRQRLALARALAGKPAILLLDEATSNLDTISEAAIQRSLAALRCTRIVIAHRLSTVIAADVILVMDQARLVDAGRHDELLGRCLQYRRLYEKGAA</sequence>
<dbReference type="InterPro" id="IPR039421">
    <property type="entry name" value="Type_1_exporter"/>
</dbReference>
<dbReference type="PANTHER" id="PTHR24221">
    <property type="entry name" value="ATP-BINDING CASSETTE SUB-FAMILY B"/>
    <property type="match status" value="1"/>
</dbReference>
<evidence type="ECO:0000256" key="7">
    <source>
        <dbReference type="ARBA" id="ARBA00022927"/>
    </source>
</evidence>
<protein>
    <submittedName>
        <fullName evidence="15">ABC-type bacteriocin/lantibiotic exporter, contains an N-terminal double-glycine peptidase domain</fullName>
    </submittedName>
</protein>
<dbReference type="PROSITE" id="PS50893">
    <property type="entry name" value="ABC_TRANSPORTER_2"/>
    <property type="match status" value="1"/>
</dbReference>
<feature type="domain" description="Peptidase C39" evidence="14">
    <location>
        <begin position="35"/>
        <end position="155"/>
    </location>
</feature>
<dbReference type="InterPro" id="IPR027417">
    <property type="entry name" value="P-loop_NTPase"/>
</dbReference>
<dbReference type="Gene3D" id="3.90.70.10">
    <property type="entry name" value="Cysteine proteinases"/>
    <property type="match status" value="1"/>
</dbReference>
<dbReference type="PROSITE" id="PS00211">
    <property type="entry name" value="ABC_TRANSPORTER_1"/>
    <property type="match status" value="1"/>
</dbReference>
<dbReference type="GO" id="GO:0140359">
    <property type="term" value="F:ABC-type transporter activity"/>
    <property type="evidence" value="ECO:0007669"/>
    <property type="project" value="InterPro"/>
</dbReference>
<dbReference type="Gene3D" id="3.40.50.300">
    <property type="entry name" value="P-loop containing nucleotide triphosphate hydrolases"/>
    <property type="match status" value="1"/>
</dbReference>
<keyword evidence="10" id="KW-0080">Bacteriocin transport</keyword>
<keyword evidence="4 11" id="KW-0812">Transmembrane</keyword>
<evidence type="ECO:0000259" key="14">
    <source>
        <dbReference type="PROSITE" id="PS50990"/>
    </source>
</evidence>
<dbReference type="Gene3D" id="1.20.1560.10">
    <property type="entry name" value="ABC transporter type 1, transmembrane domain"/>
    <property type="match status" value="1"/>
</dbReference>
<dbReference type="GO" id="GO:0005886">
    <property type="term" value="C:plasma membrane"/>
    <property type="evidence" value="ECO:0007669"/>
    <property type="project" value="UniProtKB-SubCell"/>
</dbReference>
<feature type="transmembrane region" description="Helical" evidence="11">
    <location>
        <begin position="438"/>
        <end position="463"/>
    </location>
</feature>
<dbReference type="GO" id="GO:0015031">
    <property type="term" value="P:protein transport"/>
    <property type="evidence" value="ECO:0007669"/>
    <property type="project" value="UniProtKB-KW"/>
</dbReference>
<evidence type="ECO:0000256" key="2">
    <source>
        <dbReference type="ARBA" id="ARBA00022448"/>
    </source>
</evidence>
<feature type="domain" description="ABC transmembrane type-1" evidence="13">
    <location>
        <begin position="188"/>
        <end position="467"/>
    </location>
</feature>
<dbReference type="AlphaFoldDB" id="A0A1I2H023"/>
<feature type="transmembrane region" description="Helical" evidence="11">
    <location>
        <begin position="406"/>
        <end position="432"/>
    </location>
</feature>
<evidence type="ECO:0000313" key="16">
    <source>
        <dbReference type="Proteomes" id="UP000199400"/>
    </source>
</evidence>
<keyword evidence="8 11" id="KW-1133">Transmembrane helix</keyword>
<evidence type="ECO:0000256" key="4">
    <source>
        <dbReference type="ARBA" id="ARBA00022692"/>
    </source>
</evidence>
<dbReference type="GO" id="GO:0008233">
    <property type="term" value="F:peptidase activity"/>
    <property type="evidence" value="ECO:0007669"/>
    <property type="project" value="InterPro"/>
</dbReference>
<dbReference type="Proteomes" id="UP000199400">
    <property type="component" value="Unassembled WGS sequence"/>
</dbReference>
<evidence type="ECO:0000256" key="9">
    <source>
        <dbReference type="ARBA" id="ARBA00023136"/>
    </source>
</evidence>
<feature type="transmembrane region" description="Helical" evidence="11">
    <location>
        <begin position="222"/>
        <end position="244"/>
    </location>
</feature>
<keyword evidence="2" id="KW-0813">Transport</keyword>
<evidence type="ECO:0000259" key="12">
    <source>
        <dbReference type="PROSITE" id="PS50893"/>
    </source>
</evidence>
<dbReference type="CDD" id="cd18779">
    <property type="entry name" value="ABC_6TM_T1SS_like"/>
    <property type="match status" value="1"/>
</dbReference>
<dbReference type="InterPro" id="IPR011527">
    <property type="entry name" value="ABC1_TM_dom"/>
</dbReference>
<organism evidence="15 16">
    <name type="scientific">Nannocystis exedens</name>
    <dbReference type="NCBI Taxonomy" id="54"/>
    <lineage>
        <taxon>Bacteria</taxon>
        <taxon>Pseudomonadati</taxon>
        <taxon>Myxococcota</taxon>
        <taxon>Polyangia</taxon>
        <taxon>Nannocystales</taxon>
        <taxon>Nannocystaceae</taxon>
        <taxon>Nannocystis</taxon>
    </lineage>
</organism>
<dbReference type="InterPro" id="IPR005074">
    <property type="entry name" value="Peptidase_C39"/>
</dbReference>
<accession>A0A1I2H023</accession>
<comment type="subcellular location">
    <subcellularLocation>
        <location evidence="1">Cell membrane</location>
        <topology evidence="1">Multi-pass membrane protein</topology>
    </subcellularLocation>
</comment>
<feature type="transmembrane region" description="Helical" evidence="11">
    <location>
        <begin position="295"/>
        <end position="317"/>
    </location>
</feature>
<keyword evidence="9 11" id="KW-0472">Membrane</keyword>
<evidence type="ECO:0000256" key="11">
    <source>
        <dbReference type="SAM" id="Phobius"/>
    </source>
</evidence>
<keyword evidence="16" id="KW-1185">Reference proteome</keyword>
<name>A0A1I2H023_9BACT</name>
<evidence type="ECO:0000256" key="1">
    <source>
        <dbReference type="ARBA" id="ARBA00004651"/>
    </source>
</evidence>